<dbReference type="AlphaFoldDB" id="C7R5Y2"/>
<dbReference type="KEGG" id="kko:Kkor_1896"/>
<evidence type="ECO:0000256" key="1">
    <source>
        <dbReference type="SAM" id="Phobius"/>
    </source>
</evidence>
<dbReference type="InParanoid" id="C7R5Y2"/>
<dbReference type="HOGENOM" id="CLU_154474_0_0_6"/>
<feature type="transmembrane region" description="Helical" evidence="1">
    <location>
        <begin position="6"/>
        <end position="29"/>
    </location>
</feature>
<dbReference type="RefSeq" id="WP_015780911.1">
    <property type="nucleotide sequence ID" value="NC_013166.1"/>
</dbReference>
<protein>
    <submittedName>
        <fullName evidence="2">Uncharacterized protein</fullName>
    </submittedName>
</protein>
<reference evidence="2 3" key="1">
    <citation type="journal article" date="2009" name="Stand. Genomic Sci.">
        <title>Complete genome sequence of Kangiella koreensis type strain (SW-125).</title>
        <authorList>
            <person name="Han C."/>
            <person name="Sikorski J."/>
            <person name="Lapidus A."/>
            <person name="Nolan M."/>
            <person name="Glavina Del Rio T."/>
            <person name="Tice H."/>
            <person name="Cheng J.F."/>
            <person name="Lucas S."/>
            <person name="Chen F."/>
            <person name="Copeland A."/>
            <person name="Ivanova N."/>
            <person name="Mavromatis K."/>
            <person name="Ovchinnikova G."/>
            <person name="Pati A."/>
            <person name="Bruce D."/>
            <person name="Goodwin L."/>
            <person name="Pitluck S."/>
            <person name="Chen A."/>
            <person name="Palaniappan K."/>
            <person name="Land M."/>
            <person name="Hauser L."/>
            <person name="Chang Y.J."/>
            <person name="Jeffries C.D."/>
            <person name="Chain P."/>
            <person name="Saunders E."/>
            <person name="Brettin T."/>
            <person name="Goker M."/>
            <person name="Tindall B.J."/>
            <person name="Bristow J."/>
            <person name="Eisen J.A."/>
            <person name="Markowitz V."/>
            <person name="Hugenholtz P."/>
            <person name="Kyrpides N.C."/>
            <person name="Klenk H.P."/>
            <person name="Detter J.C."/>
        </authorList>
    </citation>
    <scope>NUCLEOTIDE SEQUENCE [LARGE SCALE GENOMIC DNA]</scope>
    <source>
        <strain evidence="3">DSM 16069 / KCTC 12182 / SW-125</strain>
    </source>
</reference>
<accession>C7R5Y2</accession>
<feature type="transmembrane region" description="Helical" evidence="1">
    <location>
        <begin position="104"/>
        <end position="127"/>
    </location>
</feature>
<keyword evidence="3" id="KW-1185">Reference proteome</keyword>
<gene>
    <name evidence="2" type="ordered locus">Kkor_1896</name>
</gene>
<keyword evidence="1" id="KW-1133">Transmembrane helix</keyword>
<evidence type="ECO:0000313" key="3">
    <source>
        <dbReference type="Proteomes" id="UP000001231"/>
    </source>
</evidence>
<dbReference type="Proteomes" id="UP000001231">
    <property type="component" value="Chromosome"/>
</dbReference>
<sequence>MDWIFSLIILIAAIFLVGFAFIAFIKPALAKHFLQQFAVSAKAHYTEQLIRIVFGLSLILYSPRMLYSEVFFYFGWLLVITSMGLMCVPWWWHKKFADKVIPWVIQLLPVYAIGCLLLGGVLVYGVLG</sequence>
<dbReference type="OrthoDB" id="5801724at2"/>
<feature type="transmembrane region" description="Helical" evidence="1">
    <location>
        <begin position="73"/>
        <end position="92"/>
    </location>
</feature>
<evidence type="ECO:0000313" key="2">
    <source>
        <dbReference type="EMBL" id="ACV27306.1"/>
    </source>
</evidence>
<dbReference type="eggNOG" id="ENOG5033ID6">
    <property type="taxonomic scope" value="Bacteria"/>
</dbReference>
<name>C7R5Y2_KANKD</name>
<organism evidence="2 3">
    <name type="scientific">Kangiella koreensis (strain DSM 16069 / JCM 12317 / KCTC 12182 / SW-125)</name>
    <dbReference type="NCBI Taxonomy" id="523791"/>
    <lineage>
        <taxon>Bacteria</taxon>
        <taxon>Pseudomonadati</taxon>
        <taxon>Pseudomonadota</taxon>
        <taxon>Gammaproteobacteria</taxon>
        <taxon>Kangiellales</taxon>
        <taxon>Kangiellaceae</taxon>
        <taxon>Kangiella</taxon>
    </lineage>
</organism>
<keyword evidence="1" id="KW-0812">Transmembrane</keyword>
<keyword evidence="1" id="KW-0472">Membrane</keyword>
<proteinExistence type="predicted"/>
<dbReference type="EMBL" id="CP001707">
    <property type="protein sequence ID" value="ACV27306.1"/>
    <property type="molecule type" value="Genomic_DNA"/>
</dbReference>